<comment type="cofactor">
    <cofactor evidence="6">
        <name>Mg(2+)</name>
        <dbReference type="ChEBI" id="CHEBI:18420"/>
    </cofactor>
</comment>
<sequence length="140" mass="15208">MTIIADTGALYAAYDRSDDHHAATAAFLQHLTERLWVPALVLAELDHLVGARLGEKARATVIDDVLQTANVLPFDHEVAVRSARVAGTYGGFPLGLTDATLVVHAQDFTTLDLFTVDQRHFRAIRPLGGGSTFRLLPFDA</sequence>
<dbReference type="InterPro" id="IPR002716">
    <property type="entry name" value="PIN_dom"/>
</dbReference>
<evidence type="ECO:0000259" key="7">
    <source>
        <dbReference type="Pfam" id="PF01850"/>
    </source>
</evidence>
<accession>A0A846X3S5</accession>
<keyword evidence="9" id="KW-1185">Reference proteome</keyword>
<evidence type="ECO:0000256" key="2">
    <source>
        <dbReference type="ARBA" id="ARBA00022722"/>
    </source>
</evidence>
<dbReference type="InterPro" id="IPR029060">
    <property type="entry name" value="PIN-like_dom_sf"/>
</dbReference>
<dbReference type="GO" id="GO:0004540">
    <property type="term" value="F:RNA nuclease activity"/>
    <property type="evidence" value="ECO:0007669"/>
    <property type="project" value="InterPro"/>
</dbReference>
<reference evidence="8 9" key="1">
    <citation type="submission" date="2020-04" db="EMBL/GenBank/DDBJ databases">
        <title>MicrobeNet Type strains.</title>
        <authorList>
            <person name="Nicholson A.C."/>
        </authorList>
    </citation>
    <scope>NUCLEOTIDE SEQUENCE [LARGE SCALE GENOMIC DNA]</scope>
    <source>
        <strain evidence="8 9">DSM 44113</strain>
    </source>
</reference>
<feature type="binding site" evidence="6">
    <location>
        <position position="98"/>
    </location>
    <ligand>
        <name>Mg(2+)</name>
        <dbReference type="ChEBI" id="CHEBI:18420"/>
    </ligand>
</feature>
<comment type="similarity">
    <text evidence="6">Belongs to the PINc/VapC protein family.</text>
</comment>
<dbReference type="GO" id="GO:0090729">
    <property type="term" value="F:toxin activity"/>
    <property type="evidence" value="ECO:0007669"/>
    <property type="project" value="UniProtKB-KW"/>
</dbReference>
<evidence type="ECO:0000256" key="5">
    <source>
        <dbReference type="ARBA" id="ARBA00022842"/>
    </source>
</evidence>
<name>A0A846X3S5_9ACTN</name>
<dbReference type="InterPro" id="IPR022907">
    <property type="entry name" value="VapC_family"/>
</dbReference>
<evidence type="ECO:0000256" key="1">
    <source>
        <dbReference type="ARBA" id="ARBA00022649"/>
    </source>
</evidence>
<keyword evidence="4 6" id="KW-0378">Hydrolase</keyword>
<keyword evidence="5 6" id="KW-0460">Magnesium</keyword>
<dbReference type="EC" id="3.1.-.-" evidence="6"/>
<dbReference type="AlphaFoldDB" id="A0A846X3S5"/>
<feature type="domain" description="PIN" evidence="7">
    <location>
        <begin position="3"/>
        <end position="122"/>
    </location>
</feature>
<evidence type="ECO:0000313" key="8">
    <source>
        <dbReference type="EMBL" id="NKY20024.1"/>
    </source>
</evidence>
<dbReference type="RefSeq" id="WP_168546998.1">
    <property type="nucleotide sequence ID" value="NZ_BAAAKS010000002.1"/>
</dbReference>
<gene>
    <name evidence="6" type="primary">vapC</name>
    <name evidence="8" type="ORF">HF999_16820</name>
</gene>
<dbReference type="GO" id="GO:0016787">
    <property type="term" value="F:hydrolase activity"/>
    <property type="evidence" value="ECO:0007669"/>
    <property type="project" value="UniProtKB-KW"/>
</dbReference>
<keyword evidence="6" id="KW-0800">Toxin</keyword>
<keyword evidence="3 6" id="KW-0479">Metal-binding</keyword>
<evidence type="ECO:0000256" key="6">
    <source>
        <dbReference type="HAMAP-Rule" id="MF_00265"/>
    </source>
</evidence>
<dbReference type="Gene3D" id="3.40.50.1010">
    <property type="entry name" value="5'-nuclease"/>
    <property type="match status" value="1"/>
</dbReference>
<keyword evidence="1 6" id="KW-1277">Toxin-antitoxin system</keyword>
<comment type="function">
    <text evidence="6">Toxic component of a toxin-antitoxin (TA) system. An RNase.</text>
</comment>
<evidence type="ECO:0000256" key="4">
    <source>
        <dbReference type="ARBA" id="ARBA00022801"/>
    </source>
</evidence>
<protein>
    <recommendedName>
        <fullName evidence="6">Ribonuclease VapC</fullName>
        <shortName evidence="6">RNase VapC</shortName>
        <ecNumber evidence="6">3.1.-.-</ecNumber>
    </recommendedName>
    <alternativeName>
        <fullName evidence="6">Toxin VapC</fullName>
    </alternativeName>
</protein>
<comment type="caution">
    <text evidence="8">The sequence shown here is derived from an EMBL/GenBank/DDBJ whole genome shotgun (WGS) entry which is preliminary data.</text>
</comment>
<dbReference type="EMBL" id="JAAXOQ010000025">
    <property type="protein sequence ID" value="NKY20024.1"/>
    <property type="molecule type" value="Genomic_DNA"/>
</dbReference>
<keyword evidence="2 6" id="KW-0540">Nuclease</keyword>
<dbReference type="HAMAP" id="MF_00265">
    <property type="entry name" value="VapC_Nob1"/>
    <property type="match status" value="1"/>
</dbReference>
<dbReference type="Proteomes" id="UP000582646">
    <property type="component" value="Unassembled WGS sequence"/>
</dbReference>
<proteinExistence type="inferred from homology"/>
<organism evidence="8 9">
    <name type="scientific">Tsukamurella spumae</name>
    <dbReference type="NCBI Taxonomy" id="44753"/>
    <lineage>
        <taxon>Bacteria</taxon>
        <taxon>Bacillati</taxon>
        <taxon>Actinomycetota</taxon>
        <taxon>Actinomycetes</taxon>
        <taxon>Mycobacteriales</taxon>
        <taxon>Tsukamurellaceae</taxon>
        <taxon>Tsukamurella</taxon>
    </lineage>
</organism>
<evidence type="ECO:0000313" key="9">
    <source>
        <dbReference type="Proteomes" id="UP000582646"/>
    </source>
</evidence>
<feature type="binding site" evidence="6">
    <location>
        <position position="6"/>
    </location>
    <ligand>
        <name>Mg(2+)</name>
        <dbReference type="ChEBI" id="CHEBI:18420"/>
    </ligand>
</feature>
<dbReference type="GO" id="GO:0000287">
    <property type="term" value="F:magnesium ion binding"/>
    <property type="evidence" value="ECO:0007669"/>
    <property type="project" value="UniProtKB-UniRule"/>
</dbReference>
<dbReference type="Pfam" id="PF01850">
    <property type="entry name" value="PIN"/>
    <property type="match status" value="1"/>
</dbReference>
<dbReference type="SUPFAM" id="SSF88723">
    <property type="entry name" value="PIN domain-like"/>
    <property type="match status" value="1"/>
</dbReference>
<evidence type="ECO:0000256" key="3">
    <source>
        <dbReference type="ARBA" id="ARBA00022723"/>
    </source>
</evidence>